<protein>
    <submittedName>
        <fullName evidence="2">Uncharacterized protein</fullName>
    </submittedName>
</protein>
<evidence type="ECO:0000313" key="2">
    <source>
        <dbReference type="EMBL" id="OCH18607.1"/>
    </source>
</evidence>
<dbReference type="Proteomes" id="UP000093523">
    <property type="component" value="Unassembled WGS sequence"/>
</dbReference>
<feature type="transmembrane region" description="Helical" evidence="1">
    <location>
        <begin position="12"/>
        <end position="30"/>
    </location>
</feature>
<keyword evidence="1" id="KW-0472">Membrane</keyword>
<evidence type="ECO:0000313" key="3">
    <source>
        <dbReference type="Proteomes" id="UP000093523"/>
    </source>
</evidence>
<keyword evidence="1" id="KW-0812">Transmembrane</keyword>
<dbReference type="RefSeq" id="WP_065611877.1">
    <property type="nucleotide sequence ID" value="NZ_CAWMPN010000024.1"/>
</dbReference>
<dbReference type="EMBL" id="MAJU01000024">
    <property type="protein sequence ID" value="OCH18607.1"/>
    <property type="molecule type" value="Genomic_DNA"/>
</dbReference>
<reference evidence="2 3" key="1">
    <citation type="submission" date="2016-06" db="EMBL/GenBank/DDBJ databases">
        <authorList>
            <person name="Kjaerup R.B."/>
            <person name="Dalgaard T.S."/>
            <person name="Juul-Madsen H.R."/>
        </authorList>
    </citation>
    <scope>NUCLEOTIDE SEQUENCE [LARGE SCALE GENOMIC DNA]</scope>
    <source>
        <strain evidence="2 3">1S159</strain>
    </source>
</reference>
<evidence type="ECO:0000256" key="1">
    <source>
        <dbReference type="SAM" id="Phobius"/>
    </source>
</evidence>
<dbReference type="AlphaFoldDB" id="A0A1B9NVI7"/>
<dbReference type="OrthoDB" id="5829309at2"/>
<proteinExistence type="predicted"/>
<gene>
    <name evidence="2" type="ORF">A6E04_01930</name>
</gene>
<name>A0A1B9NVI7_ALILO</name>
<dbReference type="STRING" id="688.A6E04_01930"/>
<comment type="caution">
    <text evidence="2">The sequence shown here is derived from an EMBL/GenBank/DDBJ whole genome shotgun (WGS) entry which is preliminary data.</text>
</comment>
<sequence length="153" mass="17642">MKRPSRRKYNNILMISVVVFIGVLQAPQLIKTYLLEPEPVVSEITSGVQSLFDSSDSIQTMHFSNFDLKAEESEQDSQYINNWSSVEGTVLDAESVKVLKTKLPAPSSVEVWFEKEEEPQRITVYQAPNFWMMQNWQGEWIAVSAEKSYLFKQ</sequence>
<organism evidence="2 3">
    <name type="scientific">Aliivibrio logei</name>
    <name type="common">Vibrio logei</name>
    <dbReference type="NCBI Taxonomy" id="688"/>
    <lineage>
        <taxon>Bacteria</taxon>
        <taxon>Pseudomonadati</taxon>
        <taxon>Pseudomonadota</taxon>
        <taxon>Gammaproteobacteria</taxon>
        <taxon>Vibrionales</taxon>
        <taxon>Vibrionaceae</taxon>
        <taxon>Aliivibrio</taxon>
    </lineage>
</organism>
<accession>A0A1B9NVI7</accession>
<keyword evidence="1" id="KW-1133">Transmembrane helix</keyword>